<sequence length="251" mass="28574">MSNVSRRHRWRALLWRWHRRIGLCVAVLVVFLSVTGILLNHTSALQLAQQPVRSLSLLNFYGVDVPKTRSFSVAGHWFSGDQNHNLYYNGYKLGSCQENLAGVLLVGDVFMVACDQELLFLDKEGNVVERLNHLYGLPVPIEQLGLCGESACLQVAGETLVVDVEQLRWPAYSAGEVSWSQAAELPEEIRQRVVHEQLGSSLSWERVVQDLHSGRFFGRWGVWLFDAAALLFLFLSLSGFWIWLASHRRRR</sequence>
<evidence type="ECO:0008006" key="4">
    <source>
        <dbReference type="Google" id="ProtNLM"/>
    </source>
</evidence>
<dbReference type="RefSeq" id="WP_167184559.1">
    <property type="nucleotide sequence ID" value="NZ_JAAONZ010000004.1"/>
</dbReference>
<evidence type="ECO:0000256" key="1">
    <source>
        <dbReference type="SAM" id="Phobius"/>
    </source>
</evidence>
<keyword evidence="1" id="KW-1133">Transmembrane helix</keyword>
<dbReference type="Proteomes" id="UP000787472">
    <property type="component" value="Unassembled WGS sequence"/>
</dbReference>
<name>A0A9E5JRS0_9GAMM</name>
<keyword evidence="1" id="KW-0812">Transmembrane</keyword>
<feature type="transmembrane region" description="Helical" evidence="1">
    <location>
        <begin position="220"/>
        <end position="244"/>
    </location>
</feature>
<protein>
    <recommendedName>
        <fullName evidence="4">PepSY domain-containing protein</fullName>
    </recommendedName>
</protein>
<comment type="caution">
    <text evidence="2">The sequence shown here is derived from an EMBL/GenBank/DDBJ whole genome shotgun (WGS) entry which is preliminary data.</text>
</comment>
<dbReference type="EMBL" id="JAAONZ010000004">
    <property type="protein sequence ID" value="NHO65523.1"/>
    <property type="molecule type" value="Genomic_DNA"/>
</dbReference>
<reference evidence="2" key="1">
    <citation type="submission" date="2020-03" db="EMBL/GenBank/DDBJ databases">
        <authorList>
            <person name="Guo F."/>
        </authorList>
    </citation>
    <scope>NUCLEOTIDE SEQUENCE</scope>
    <source>
        <strain evidence="2">JCM 30134</strain>
    </source>
</reference>
<dbReference type="Pfam" id="PF03929">
    <property type="entry name" value="PepSY_TM"/>
    <property type="match status" value="1"/>
</dbReference>
<accession>A0A9E5JRS0</accession>
<evidence type="ECO:0000313" key="2">
    <source>
        <dbReference type="EMBL" id="NHO65523.1"/>
    </source>
</evidence>
<gene>
    <name evidence="2" type="ORF">G8770_08230</name>
</gene>
<proteinExistence type="predicted"/>
<dbReference type="AlphaFoldDB" id="A0A9E5JRS0"/>
<evidence type="ECO:0000313" key="3">
    <source>
        <dbReference type="Proteomes" id="UP000787472"/>
    </source>
</evidence>
<keyword evidence="1" id="KW-0472">Membrane</keyword>
<keyword evidence="3" id="KW-1185">Reference proteome</keyword>
<organism evidence="2 3">
    <name type="scientific">Pseudomaricurvus hydrocarbonicus</name>
    <dbReference type="NCBI Taxonomy" id="1470433"/>
    <lineage>
        <taxon>Bacteria</taxon>
        <taxon>Pseudomonadati</taxon>
        <taxon>Pseudomonadota</taxon>
        <taxon>Gammaproteobacteria</taxon>
        <taxon>Cellvibrionales</taxon>
        <taxon>Cellvibrionaceae</taxon>
        <taxon>Pseudomaricurvus</taxon>
    </lineage>
</organism>
<dbReference type="InterPro" id="IPR005625">
    <property type="entry name" value="PepSY-ass_TM"/>
</dbReference>